<keyword evidence="2" id="KW-1185">Reference proteome</keyword>
<dbReference type="RefSeq" id="WP_138730293.1">
    <property type="nucleotide sequence ID" value="NZ_SRMP02000009.1"/>
</dbReference>
<protein>
    <submittedName>
        <fullName evidence="1">Uncharacterized protein</fullName>
    </submittedName>
</protein>
<evidence type="ECO:0000313" key="2">
    <source>
        <dbReference type="Proteomes" id="UP001517367"/>
    </source>
</evidence>
<organism evidence="1 2">
    <name type="scientific">Pedobacter helvus</name>
    <dbReference type="NCBI Taxonomy" id="2563444"/>
    <lineage>
        <taxon>Bacteria</taxon>
        <taxon>Pseudomonadati</taxon>
        <taxon>Bacteroidota</taxon>
        <taxon>Sphingobacteriia</taxon>
        <taxon>Sphingobacteriales</taxon>
        <taxon>Sphingobacteriaceae</taxon>
        <taxon>Pedobacter</taxon>
    </lineage>
</organism>
<sequence length="149" mass="16664">MKNKIFGVILTCLFANNAKAQIDYNKDGRAALLKVHGTGAPSNNKFYMKYVQLIDAESKQPVANHYLTFYKGVTAIGPGKTNENGYAMFGMRNSNYYNKLTVDVNPNVNNPHASNRNKIVYVALNDGKITLPSKKEIIDTVKVYVRKTK</sequence>
<dbReference type="Proteomes" id="UP001517367">
    <property type="component" value="Unassembled WGS sequence"/>
</dbReference>
<name>A0ABW9JGE5_9SPHI</name>
<dbReference type="EMBL" id="SRMP02000009">
    <property type="protein sequence ID" value="MFN0291081.1"/>
    <property type="molecule type" value="Genomic_DNA"/>
</dbReference>
<reference evidence="1 2" key="1">
    <citation type="submission" date="2024-12" db="EMBL/GenBank/DDBJ databases">
        <authorList>
            <person name="Hu S."/>
        </authorList>
    </citation>
    <scope>NUCLEOTIDE SEQUENCE [LARGE SCALE GENOMIC DNA]</scope>
    <source>
        <strain evidence="1 2">P-25</strain>
    </source>
</reference>
<accession>A0ABW9JGE5</accession>
<proteinExistence type="predicted"/>
<evidence type="ECO:0000313" key="1">
    <source>
        <dbReference type="EMBL" id="MFN0291081.1"/>
    </source>
</evidence>
<gene>
    <name evidence="1" type="ORF">E5L68_006740</name>
</gene>
<comment type="caution">
    <text evidence="1">The sequence shown here is derived from an EMBL/GenBank/DDBJ whole genome shotgun (WGS) entry which is preliminary data.</text>
</comment>